<evidence type="ECO:0000256" key="19">
    <source>
        <dbReference type="ARBA" id="ARBA00031825"/>
    </source>
</evidence>
<dbReference type="EC" id="2.7.7.41" evidence="6"/>
<keyword evidence="15 24" id="KW-0472">Membrane</keyword>
<dbReference type="Pfam" id="PF01148">
    <property type="entry name" value="CTP_transf_1"/>
    <property type="match status" value="1"/>
</dbReference>
<dbReference type="GO" id="GO:0004605">
    <property type="term" value="F:phosphatidate cytidylyltransferase activity"/>
    <property type="evidence" value="ECO:0007669"/>
    <property type="project" value="UniProtKB-EC"/>
</dbReference>
<dbReference type="GO" id="GO:0016024">
    <property type="term" value="P:CDP-diacylglycerol biosynthetic process"/>
    <property type="evidence" value="ECO:0007669"/>
    <property type="project" value="TreeGrafter"/>
</dbReference>
<evidence type="ECO:0000256" key="1">
    <source>
        <dbReference type="ARBA" id="ARBA00001698"/>
    </source>
</evidence>
<dbReference type="EMBL" id="LR134350">
    <property type="protein sequence ID" value="VEG26627.1"/>
    <property type="molecule type" value="Genomic_DNA"/>
</dbReference>
<comment type="similarity">
    <text evidence="5">Belongs to the CDS family.</text>
</comment>
<evidence type="ECO:0000256" key="5">
    <source>
        <dbReference type="ARBA" id="ARBA00010185"/>
    </source>
</evidence>
<feature type="transmembrane region" description="Helical" evidence="24">
    <location>
        <begin position="78"/>
        <end position="94"/>
    </location>
</feature>
<feature type="transmembrane region" description="Helical" evidence="24">
    <location>
        <begin position="40"/>
        <end position="66"/>
    </location>
</feature>
<sequence length="316" mass="32688">MRMEPLHALAAWPVEAGVRTGVVDWLLGGDRAWSLTLPGVGWTLTGRAVFLAVAAVAVLLVAGVGVAASGKSELRRRWTTWAIIIPVVGIPIWAGRGTTALLAAVLSVQAVRELARLTRLPRAETALLGVLAVAYPLAAWLRPGLLGLAPLMVLVCALPAVLAGDTVHGLRRASLTGFASVWIPWSLAHLVILWQDAFLIAFAAAAADVAAWTGGTSLRRFAWARRPLSPLSPNKTVGGMVGALVGAVVILTLLGQITAGLVIAVGLGGVLGDLIESMVKRTAGVKDAGAWLPGFGGLLDRVDSLLLVLPLAAVLG</sequence>
<dbReference type="AlphaFoldDB" id="A0A3S4SLW1"/>
<keyword evidence="14" id="KW-0443">Lipid metabolism</keyword>
<feature type="transmembrane region" description="Helical" evidence="24">
    <location>
        <begin position="239"/>
        <end position="271"/>
    </location>
</feature>
<comment type="pathway">
    <text evidence="4">Lipid metabolism.</text>
</comment>
<keyword evidence="8" id="KW-1003">Cell membrane</keyword>
<evidence type="ECO:0000256" key="6">
    <source>
        <dbReference type="ARBA" id="ARBA00012487"/>
    </source>
</evidence>
<organism evidence="25 26">
    <name type="scientific">Actinomyces howellii</name>
    <dbReference type="NCBI Taxonomy" id="52771"/>
    <lineage>
        <taxon>Bacteria</taxon>
        <taxon>Bacillati</taxon>
        <taxon>Actinomycetota</taxon>
        <taxon>Actinomycetes</taxon>
        <taxon>Actinomycetales</taxon>
        <taxon>Actinomycetaceae</taxon>
        <taxon>Actinomyces</taxon>
    </lineage>
</organism>
<keyword evidence="13 24" id="KW-1133">Transmembrane helix</keyword>
<accession>A0A3S4SLW1</accession>
<proteinExistence type="inferred from homology"/>
<evidence type="ECO:0000256" key="18">
    <source>
        <dbReference type="ARBA" id="ARBA00029893"/>
    </source>
</evidence>
<keyword evidence="26" id="KW-1185">Reference proteome</keyword>
<evidence type="ECO:0000256" key="13">
    <source>
        <dbReference type="ARBA" id="ARBA00022989"/>
    </source>
</evidence>
<comment type="pathway">
    <text evidence="3">Phospholipid metabolism; CDP-diacylglycerol biosynthesis; CDP-diacylglycerol from sn-glycerol 3-phosphate: step 3/3.</text>
</comment>
<evidence type="ECO:0000256" key="15">
    <source>
        <dbReference type="ARBA" id="ARBA00023136"/>
    </source>
</evidence>
<gene>
    <name evidence="25" type="primary">cdsA_1</name>
    <name evidence="25" type="ORF">NCTC11636_00619</name>
</gene>
<dbReference type="KEGG" id="ahw:NCTC11636_00619"/>
<feature type="transmembrane region" description="Helical" evidence="24">
    <location>
        <begin position="147"/>
        <end position="163"/>
    </location>
</feature>
<keyword evidence="9" id="KW-0444">Lipid biosynthesis</keyword>
<keyword evidence="17" id="KW-1208">Phospholipid metabolism</keyword>
<evidence type="ECO:0000256" key="3">
    <source>
        <dbReference type="ARBA" id="ARBA00005119"/>
    </source>
</evidence>
<evidence type="ECO:0000256" key="14">
    <source>
        <dbReference type="ARBA" id="ARBA00023098"/>
    </source>
</evidence>
<evidence type="ECO:0000256" key="16">
    <source>
        <dbReference type="ARBA" id="ARBA00023209"/>
    </source>
</evidence>
<evidence type="ECO:0000256" key="24">
    <source>
        <dbReference type="SAM" id="Phobius"/>
    </source>
</evidence>
<keyword evidence="10 25" id="KW-0808">Transferase</keyword>
<protein>
    <recommendedName>
        <fullName evidence="7">Phosphatidate cytidylyltransferase</fullName>
        <ecNumber evidence="6">2.7.7.41</ecNumber>
    </recommendedName>
    <alternativeName>
        <fullName evidence="20">CDP-DAG synthase</fullName>
    </alternativeName>
    <alternativeName>
        <fullName evidence="22">CDP-DG synthase</fullName>
    </alternativeName>
    <alternativeName>
        <fullName evidence="18">CDP-diacylglycerol synthase</fullName>
    </alternativeName>
    <alternativeName>
        <fullName evidence="21">CDP-diglyceride pyrophosphorylase</fullName>
    </alternativeName>
    <alternativeName>
        <fullName evidence="23">CDP-diglyceride synthase</fullName>
    </alternativeName>
    <alternativeName>
        <fullName evidence="19">CTP:phosphatidate cytidylyltransferase</fullName>
    </alternativeName>
</protein>
<name>A0A3S4SLW1_9ACTO</name>
<dbReference type="PANTHER" id="PTHR46382:SF1">
    <property type="entry name" value="PHOSPHATIDATE CYTIDYLYLTRANSFERASE"/>
    <property type="match status" value="1"/>
</dbReference>
<evidence type="ECO:0000256" key="23">
    <source>
        <dbReference type="ARBA" id="ARBA00033406"/>
    </source>
</evidence>
<comment type="catalytic activity">
    <reaction evidence="1">
        <text>a 1,2-diacyl-sn-glycero-3-phosphate + CTP + H(+) = a CDP-1,2-diacyl-sn-glycerol + diphosphate</text>
        <dbReference type="Rhea" id="RHEA:16229"/>
        <dbReference type="ChEBI" id="CHEBI:15378"/>
        <dbReference type="ChEBI" id="CHEBI:33019"/>
        <dbReference type="ChEBI" id="CHEBI:37563"/>
        <dbReference type="ChEBI" id="CHEBI:58332"/>
        <dbReference type="ChEBI" id="CHEBI:58608"/>
        <dbReference type="EC" id="2.7.7.41"/>
    </reaction>
</comment>
<comment type="subcellular location">
    <subcellularLocation>
        <location evidence="2">Cell membrane</location>
        <topology evidence="2">Multi-pass membrane protein</topology>
    </subcellularLocation>
</comment>
<keyword evidence="11 24" id="KW-0812">Transmembrane</keyword>
<evidence type="ECO:0000256" key="2">
    <source>
        <dbReference type="ARBA" id="ARBA00004651"/>
    </source>
</evidence>
<evidence type="ECO:0000256" key="22">
    <source>
        <dbReference type="ARBA" id="ARBA00032743"/>
    </source>
</evidence>
<evidence type="ECO:0000256" key="20">
    <source>
        <dbReference type="ARBA" id="ARBA00032253"/>
    </source>
</evidence>
<dbReference type="Proteomes" id="UP000266895">
    <property type="component" value="Chromosome"/>
</dbReference>
<evidence type="ECO:0000256" key="9">
    <source>
        <dbReference type="ARBA" id="ARBA00022516"/>
    </source>
</evidence>
<evidence type="ECO:0000256" key="21">
    <source>
        <dbReference type="ARBA" id="ARBA00032396"/>
    </source>
</evidence>
<keyword evidence="16" id="KW-0594">Phospholipid biosynthesis</keyword>
<evidence type="ECO:0000256" key="17">
    <source>
        <dbReference type="ARBA" id="ARBA00023264"/>
    </source>
</evidence>
<evidence type="ECO:0000256" key="11">
    <source>
        <dbReference type="ARBA" id="ARBA00022692"/>
    </source>
</evidence>
<evidence type="ECO:0000256" key="4">
    <source>
        <dbReference type="ARBA" id="ARBA00005189"/>
    </source>
</evidence>
<evidence type="ECO:0000256" key="7">
    <source>
        <dbReference type="ARBA" id="ARBA00019373"/>
    </source>
</evidence>
<evidence type="ECO:0000256" key="10">
    <source>
        <dbReference type="ARBA" id="ARBA00022679"/>
    </source>
</evidence>
<evidence type="ECO:0000313" key="26">
    <source>
        <dbReference type="Proteomes" id="UP000266895"/>
    </source>
</evidence>
<evidence type="ECO:0000256" key="8">
    <source>
        <dbReference type="ARBA" id="ARBA00022475"/>
    </source>
</evidence>
<dbReference type="GO" id="GO:0005886">
    <property type="term" value="C:plasma membrane"/>
    <property type="evidence" value="ECO:0007669"/>
    <property type="project" value="UniProtKB-SubCell"/>
</dbReference>
<evidence type="ECO:0000256" key="12">
    <source>
        <dbReference type="ARBA" id="ARBA00022695"/>
    </source>
</evidence>
<evidence type="ECO:0000313" key="25">
    <source>
        <dbReference type="EMBL" id="VEG26627.1"/>
    </source>
</evidence>
<reference evidence="25 26" key="1">
    <citation type="submission" date="2018-12" db="EMBL/GenBank/DDBJ databases">
        <authorList>
            <consortium name="Pathogen Informatics"/>
        </authorList>
    </citation>
    <scope>NUCLEOTIDE SEQUENCE [LARGE SCALE GENOMIC DNA]</scope>
    <source>
        <strain evidence="25 26">NCTC11636</strain>
    </source>
</reference>
<dbReference type="PANTHER" id="PTHR46382">
    <property type="entry name" value="PHOSPHATIDATE CYTIDYLYLTRANSFERASE"/>
    <property type="match status" value="1"/>
</dbReference>
<keyword evidence="12 25" id="KW-0548">Nucleotidyltransferase</keyword>